<evidence type="ECO:0000313" key="1">
    <source>
        <dbReference type="EMBL" id="KKL24685.1"/>
    </source>
</evidence>
<proteinExistence type="predicted"/>
<dbReference type="EMBL" id="LAZR01036498">
    <property type="protein sequence ID" value="KKL24685.1"/>
    <property type="molecule type" value="Genomic_DNA"/>
</dbReference>
<accession>A0A0F9BS05</accession>
<gene>
    <name evidence="1" type="ORF">LCGC14_2412840</name>
</gene>
<name>A0A0F9BS05_9ZZZZ</name>
<sequence length="138" mass="15148">MATPSITVRLRGPFFSTNIPPVIVGALDAAIADGAAEGEGDIKIMANPRPRGVFHSAVYAQAHGYRQTGRYHRGVIGEMVRSLHGRVHDSNAIYGPWLESGGGRFKGYAMFRKATQQLGRKMRGFLNDRVQQALARIR</sequence>
<dbReference type="AlphaFoldDB" id="A0A0F9BS05"/>
<protein>
    <submittedName>
        <fullName evidence="1">Uncharacterized protein</fullName>
    </submittedName>
</protein>
<organism evidence="1">
    <name type="scientific">marine sediment metagenome</name>
    <dbReference type="NCBI Taxonomy" id="412755"/>
    <lineage>
        <taxon>unclassified sequences</taxon>
        <taxon>metagenomes</taxon>
        <taxon>ecological metagenomes</taxon>
    </lineage>
</organism>
<comment type="caution">
    <text evidence="1">The sequence shown here is derived from an EMBL/GenBank/DDBJ whole genome shotgun (WGS) entry which is preliminary data.</text>
</comment>
<reference evidence="1" key="1">
    <citation type="journal article" date="2015" name="Nature">
        <title>Complex archaea that bridge the gap between prokaryotes and eukaryotes.</title>
        <authorList>
            <person name="Spang A."/>
            <person name="Saw J.H."/>
            <person name="Jorgensen S.L."/>
            <person name="Zaremba-Niedzwiedzka K."/>
            <person name="Martijn J."/>
            <person name="Lind A.E."/>
            <person name="van Eijk R."/>
            <person name="Schleper C."/>
            <person name="Guy L."/>
            <person name="Ettema T.J."/>
        </authorList>
    </citation>
    <scope>NUCLEOTIDE SEQUENCE</scope>
</reference>